<feature type="transmembrane region" description="Helical" evidence="10">
    <location>
        <begin position="356"/>
        <end position="376"/>
    </location>
</feature>
<evidence type="ECO:0000256" key="11">
    <source>
        <dbReference type="SAM" id="Coils"/>
    </source>
</evidence>
<feature type="compositionally biased region" description="Basic and acidic residues" evidence="12">
    <location>
        <begin position="82"/>
        <end position="93"/>
    </location>
</feature>
<proteinExistence type="inferred from homology"/>
<evidence type="ECO:0000256" key="10">
    <source>
        <dbReference type="RuleBase" id="RU364128"/>
    </source>
</evidence>
<keyword evidence="4 10" id="KW-0809">Transit peptide</keyword>
<evidence type="ECO:0000313" key="13">
    <source>
        <dbReference type="EMBL" id="KAL1588066.1"/>
    </source>
</evidence>
<comment type="function">
    <text evidence="9">Required for the maintenance of the structure of the mitochondrial inner membrane. Involved in mitochondrial morphology. Causes growth arrest when highly overexpressed.</text>
</comment>
<reference evidence="13 14" key="1">
    <citation type="journal article" date="2020" name="Microbiol. Resour. Announc.">
        <title>Draft Genome Sequence of a Cladosporium Species Isolated from the Mesophotic Ascidian Didemnum maculosum.</title>
        <authorList>
            <person name="Gioti A."/>
            <person name="Siaperas R."/>
            <person name="Nikolaivits E."/>
            <person name="Le Goff G."/>
            <person name="Ouazzani J."/>
            <person name="Kotoulas G."/>
            <person name="Topakas E."/>
        </authorList>
    </citation>
    <scope>NUCLEOTIDE SEQUENCE [LARGE SCALE GENOMIC DNA]</scope>
    <source>
        <strain evidence="13 14">TM138-S3</strain>
    </source>
</reference>
<sequence length="552" mass="60881">MNPAVRYGALLRKDVQKHVFARVTGIQQVVRASSSARFGGEWTCRGCRKEVLRKDERQGSLTRWNTSYRTAGRSFTTSARALDNDKKDGKEQDTPSPTIHLQPPPPREEPTTIVPPAPEPNLAASSPQPDAGPESTLSSSATQHDASAEPTTPPLETNNEVPPTEQPEPAASSSQPQPNDEPLSTPASRLSSLPSAIEKQRWDLSRRLSTLMDSLLTKATLASQQINTYTGTDFSGIEALRTEIVAQEKAVKAGHLAVSAQKDLHMEAHVKQASSQKEIVSLLERKSSWSPSDLERYMTLVRSEHLDEQAVQKAKEDLAAAERDLEDSRALLERLERKQYHEEQIWSDTIRRNSTWVTIGLMGVNIFLLLAQIIFFEPYRRRKIVREVKEALDERGVAAPGQVQNQVAVAASEVEKQVDEVVEPKGVPVEAVEAVESVVKAVTEPVIEQPVGAITPEDVTREMAGEPPLVMEEVSPVESTPITEPAPVPLWEQLQKAATWEDRLEISKAAFHDLFSERVVQLKQVDVTTIALQGAASGIAAMCLLFLLLRPQ</sequence>
<gene>
    <name evidence="13" type="ORF">WHR41_03161</name>
</gene>
<comment type="subcellular location">
    <subcellularLocation>
        <location evidence="10">Mitochondrion inner membrane</location>
        <topology evidence="10">Multi-pass membrane protein</topology>
    </subcellularLocation>
</comment>
<keyword evidence="7 10" id="KW-0496">Mitochondrion</keyword>
<feature type="compositionally biased region" description="Polar residues" evidence="12">
    <location>
        <begin position="185"/>
        <end position="194"/>
    </location>
</feature>
<dbReference type="PANTHER" id="PTHR31961:SF3">
    <property type="entry name" value="SENSITIVE TO HIGH EXPRESSION PROTEIN 9, MITOCHONDRIAL"/>
    <property type="match status" value="1"/>
</dbReference>
<comment type="caution">
    <text evidence="13">The sequence shown here is derived from an EMBL/GenBank/DDBJ whole genome shotgun (WGS) entry which is preliminary data.</text>
</comment>
<dbReference type="GO" id="GO:0005743">
    <property type="term" value="C:mitochondrial inner membrane"/>
    <property type="evidence" value="ECO:0007669"/>
    <property type="project" value="UniProtKB-SubCell"/>
</dbReference>
<evidence type="ECO:0000256" key="7">
    <source>
        <dbReference type="ARBA" id="ARBA00023128"/>
    </source>
</evidence>
<keyword evidence="5 10" id="KW-1133">Transmembrane helix</keyword>
<feature type="compositionally biased region" description="Low complexity" evidence="12">
    <location>
        <begin position="167"/>
        <end position="178"/>
    </location>
</feature>
<accession>A0AB34KX01</accession>
<evidence type="ECO:0000256" key="12">
    <source>
        <dbReference type="SAM" id="MobiDB-lite"/>
    </source>
</evidence>
<dbReference type="RefSeq" id="XP_069231171.1">
    <property type="nucleotide sequence ID" value="XM_069371767.1"/>
</dbReference>
<name>A0AB34KX01_9PEZI</name>
<protein>
    <recommendedName>
        <fullName evidence="10">Sensitive to high expression protein 9, mitochondrial</fullName>
    </recommendedName>
</protein>
<keyword evidence="2 10" id="KW-0812">Transmembrane</keyword>
<evidence type="ECO:0000256" key="5">
    <source>
        <dbReference type="ARBA" id="ARBA00022989"/>
    </source>
</evidence>
<dbReference type="GeneID" id="96004605"/>
<keyword evidence="3 10" id="KW-0999">Mitochondrion inner membrane</keyword>
<dbReference type="EMBL" id="JAAQHG020000008">
    <property type="protein sequence ID" value="KAL1588066.1"/>
    <property type="molecule type" value="Genomic_DNA"/>
</dbReference>
<dbReference type="InterPro" id="IPR008839">
    <property type="entry name" value="MDM33_fungi"/>
</dbReference>
<comment type="similarity">
    <text evidence="1 10">Belongs to the SHE9 family.</text>
</comment>
<evidence type="ECO:0000256" key="3">
    <source>
        <dbReference type="ARBA" id="ARBA00022792"/>
    </source>
</evidence>
<keyword evidence="8 10" id="KW-0472">Membrane</keyword>
<evidence type="ECO:0000313" key="14">
    <source>
        <dbReference type="Proteomes" id="UP000803884"/>
    </source>
</evidence>
<dbReference type="GO" id="GO:0007007">
    <property type="term" value="P:inner mitochondrial membrane organization"/>
    <property type="evidence" value="ECO:0007669"/>
    <property type="project" value="TreeGrafter"/>
</dbReference>
<keyword evidence="14" id="KW-1185">Reference proteome</keyword>
<dbReference type="Proteomes" id="UP000803884">
    <property type="component" value="Unassembled WGS sequence"/>
</dbReference>
<organism evidence="13 14">
    <name type="scientific">Cladosporium halotolerans</name>
    <dbReference type="NCBI Taxonomy" id="1052096"/>
    <lineage>
        <taxon>Eukaryota</taxon>
        <taxon>Fungi</taxon>
        <taxon>Dikarya</taxon>
        <taxon>Ascomycota</taxon>
        <taxon>Pezizomycotina</taxon>
        <taxon>Dothideomycetes</taxon>
        <taxon>Dothideomycetidae</taxon>
        <taxon>Cladosporiales</taxon>
        <taxon>Cladosporiaceae</taxon>
        <taxon>Cladosporium</taxon>
    </lineage>
</organism>
<feature type="region of interest" description="Disordered" evidence="12">
    <location>
        <begin position="75"/>
        <end position="194"/>
    </location>
</feature>
<keyword evidence="6 11" id="KW-0175">Coiled coil</keyword>
<comment type="subunit">
    <text evidence="10">Homooligomer.</text>
</comment>
<evidence type="ECO:0000256" key="8">
    <source>
        <dbReference type="ARBA" id="ARBA00023136"/>
    </source>
</evidence>
<feature type="coiled-coil region" evidence="11">
    <location>
        <begin position="311"/>
        <end position="338"/>
    </location>
</feature>
<evidence type="ECO:0000256" key="2">
    <source>
        <dbReference type="ARBA" id="ARBA00022692"/>
    </source>
</evidence>
<dbReference type="AlphaFoldDB" id="A0AB34KX01"/>
<evidence type="ECO:0000256" key="4">
    <source>
        <dbReference type="ARBA" id="ARBA00022946"/>
    </source>
</evidence>
<dbReference type="Pfam" id="PF05546">
    <property type="entry name" value="She9_MDM33"/>
    <property type="match status" value="1"/>
</dbReference>
<feature type="transmembrane region" description="Helical" evidence="10">
    <location>
        <begin position="527"/>
        <end position="549"/>
    </location>
</feature>
<feature type="compositionally biased region" description="Polar residues" evidence="12">
    <location>
        <begin position="135"/>
        <end position="145"/>
    </location>
</feature>
<dbReference type="PANTHER" id="PTHR31961">
    <property type="entry name" value="SENSITIVE TO HIGH EXPRESSION PROTEIN 9, MITOCHONDRIAL"/>
    <property type="match status" value="1"/>
</dbReference>
<evidence type="ECO:0000256" key="1">
    <source>
        <dbReference type="ARBA" id="ARBA00007472"/>
    </source>
</evidence>
<evidence type="ECO:0000256" key="6">
    <source>
        <dbReference type="ARBA" id="ARBA00023054"/>
    </source>
</evidence>
<evidence type="ECO:0000256" key="9">
    <source>
        <dbReference type="ARBA" id="ARBA00024807"/>
    </source>
</evidence>